<dbReference type="PANTHER" id="PTHR14905:SF7">
    <property type="entry name" value="VON WILLEBRAND FACTOR A DOMAIN-CONTAINING PROTEIN 7"/>
    <property type="match status" value="1"/>
</dbReference>
<evidence type="ECO:0000313" key="4">
    <source>
        <dbReference type="Proteomes" id="UP000694843"/>
    </source>
</evidence>
<evidence type="ECO:0000256" key="1">
    <source>
        <dbReference type="SAM" id="MobiDB-lite"/>
    </source>
</evidence>
<feature type="region of interest" description="Disordered" evidence="1">
    <location>
        <begin position="382"/>
        <end position="415"/>
    </location>
</feature>
<accession>A0A979FMR8</accession>
<evidence type="ECO:0000313" key="5">
    <source>
        <dbReference type="RefSeq" id="XP_047738353.1"/>
    </source>
</evidence>
<feature type="compositionally biased region" description="Low complexity" evidence="1">
    <location>
        <begin position="382"/>
        <end position="391"/>
    </location>
</feature>
<dbReference type="InterPro" id="IPR056862">
    <property type="entry name" value="VWA7_N"/>
</dbReference>
<proteinExistence type="predicted"/>
<name>A0A979FMR8_HYAAZ</name>
<protein>
    <submittedName>
        <fullName evidence="5">Uncharacterized protein LOC108667813</fullName>
    </submittedName>
</protein>
<dbReference type="RefSeq" id="XP_047738353.1">
    <property type="nucleotide sequence ID" value="XM_047882397.1"/>
</dbReference>
<reference evidence="5" key="1">
    <citation type="submission" date="2025-08" db="UniProtKB">
        <authorList>
            <consortium name="RefSeq"/>
        </authorList>
    </citation>
    <scope>IDENTIFICATION</scope>
    <source>
        <tissue evidence="5">Whole organism</tissue>
    </source>
</reference>
<dbReference type="KEGG" id="hazt:108667813"/>
<dbReference type="OrthoDB" id="5985519at2759"/>
<dbReference type="Pfam" id="PF25107">
    <property type="entry name" value="VWA7_N"/>
    <property type="match status" value="1"/>
</dbReference>
<keyword evidence="4" id="KW-1185">Reference proteome</keyword>
<feature type="domain" description="VWA7 N-terminal" evidence="3">
    <location>
        <begin position="94"/>
        <end position="207"/>
    </location>
</feature>
<dbReference type="GeneID" id="108667813"/>
<dbReference type="InterPro" id="IPR052577">
    <property type="entry name" value="VWA7"/>
</dbReference>
<dbReference type="AlphaFoldDB" id="A0A979FMR8"/>
<evidence type="ECO:0000259" key="3">
    <source>
        <dbReference type="Pfam" id="PF25107"/>
    </source>
</evidence>
<evidence type="ECO:0000256" key="2">
    <source>
        <dbReference type="SAM" id="SignalP"/>
    </source>
</evidence>
<organism evidence="4 5">
    <name type="scientific">Hyalella azteca</name>
    <name type="common">Amphipod</name>
    <dbReference type="NCBI Taxonomy" id="294128"/>
    <lineage>
        <taxon>Eukaryota</taxon>
        <taxon>Metazoa</taxon>
        <taxon>Ecdysozoa</taxon>
        <taxon>Arthropoda</taxon>
        <taxon>Crustacea</taxon>
        <taxon>Multicrustacea</taxon>
        <taxon>Malacostraca</taxon>
        <taxon>Eumalacostraca</taxon>
        <taxon>Peracarida</taxon>
        <taxon>Amphipoda</taxon>
        <taxon>Senticaudata</taxon>
        <taxon>Talitrida</taxon>
        <taxon>Talitroidea</taxon>
        <taxon>Hyalellidae</taxon>
        <taxon>Hyalella</taxon>
    </lineage>
</organism>
<keyword evidence="2" id="KW-0732">Signal</keyword>
<feature type="signal peptide" evidence="2">
    <location>
        <begin position="1"/>
        <end position="18"/>
    </location>
</feature>
<sequence length="508" mass="55499">MLLRLLLVGAHFVVGAWGFLGRAGLVEGYGDVLGVVCPEFDPQTPIWDHVEITKEGVRRTVIEFFKDLSKENNRGGSYRLDMTLEEAYRAYHNYDYGNSPPSTKRLLRALQDISDAAAETHAGGMGSQPMYHFNNEQFETSHAMLQARWGRLVGALKSFDVTAVRYLLGTSLAALQDFYAHSNWIELGHDSILEDLGRESLRVKFIAAGLNATSHYLNELRRAVGNQLFSHLLSLHWRSPVAIVTDVLISFPTWSNPIGLSSSYSSSHKHEPEESLLVLYSNTLRGATGMFRSSSMAGTNHARQYSYYNSSVSLRDALAGLHAAAHAALPDTEVFLLTEGTHLRGAVGVATPQHTLELLLSKRIKVTPLVVGRTEKLVVSNSWNSSSEPNSTLDMLGLGDTSDTPQRPDGGRGEVQPLSASRVYQILAEVALMTGGHIIDVPSTADITKALSPLSEGFFHGEVQLYRDIAVSTASIVNMTVDNHIRALRVTLYGAFAVATVTLDGGGY</sequence>
<gene>
    <name evidence="5" type="primary">LOC108667813</name>
</gene>
<feature type="chain" id="PRO_5036802160" evidence="2">
    <location>
        <begin position="19"/>
        <end position="508"/>
    </location>
</feature>
<dbReference type="PANTHER" id="PTHR14905">
    <property type="entry name" value="NG37"/>
    <property type="match status" value="1"/>
</dbReference>
<dbReference type="Proteomes" id="UP000694843">
    <property type="component" value="Unplaced"/>
</dbReference>